<keyword evidence="2" id="KW-1185">Reference proteome</keyword>
<name>A0A918VFC2_9SPHN</name>
<reference evidence="1" key="2">
    <citation type="submission" date="2020-09" db="EMBL/GenBank/DDBJ databases">
        <authorList>
            <person name="Sun Q."/>
            <person name="Kim S."/>
        </authorList>
    </citation>
    <scope>NUCLEOTIDE SEQUENCE</scope>
    <source>
        <strain evidence="1">KCTC 32422</strain>
    </source>
</reference>
<dbReference type="Proteomes" id="UP000634139">
    <property type="component" value="Unassembled WGS sequence"/>
</dbReference>
<dbReference type="AlphaFoldDB" id="A0A918VFC2"/>
<evidence type="ECO:0000313" key="1">
    <source>
        <dbReference type="EMBL" id="GGZ96697.1"/>
    </source>
</evidence>
<organism evidence="1 2">
    <name type="scientific">Novosphingobium arvoryzae</name>
    <dbReference type="NCBI Taxonomy" id="1256514"/>
    <lineage>
        <taxon>Bacteria</taxon>
        <taxon>Pseudomonadati</taxon>
        <taxon>Pseudomonadota</taxon>
        <taxon>Alphaproteobacteria</taxon>
        <taxon>Sphingomonadales</taxon>
        <taxon>Sphingomonadaceae</taxon>
        <taxon>Novosphingobium</taxon>
    </lineage>
</organism>
<dbReference type="RefSeq" id="WP_189540387.1">
    <property type="nucleotide sequence ID" value="NZ_BMZD01000003.1"/>
</dbReference>
<proteinExistence type="predicted"/>
<protein>
    <submittedName>
        <fullName evidence="1">Uncharacterized protein</fullName>
    </submittedName>
</protein>
<comment type="caution">
    <text evidence="1">The sequence shown here is derived from an EMBL/GenBank/DDBJ whole genome shotgun (WGS) entry which is preliminary data.</text>
</comment>
<accession>A0A918VFC2</accession>
<dbReference type="EMBL" id="BMZD01000003">
    <property type="protein sequence ID" value="GGZ96697.1"/>
    <property type="molecule type" value="Genomic_DNA"/>
</dbReference>
<gene>
    <name evidence="1" type="ORF">GCM10011617_16620</name>
</gene>
<evidence type="ECO:0000313" key="2">
    <source>
        <dbReference type="Proteomes" id="UP000634139"/>
    </source>
</evidence>
<sequence length="193" mass="20597">MAIFTLLAASAAAAAPLPSAGDRALFAGFKQVCSQVRDLGKMERAARKGKWQAVGADAHPLLAQLVRTGREAALKDEPEATISGAQFTRQLGGRTLWLVTSRYQDKEGYWGNGCRIYDFDAAAPLALEQLITLMGKPNTGSAPLPDGNIKHLWEPGWKSGHSVEVVYVSGTDPVSQKFGLKGQVLMAQAIGGF</sequence>
<reference evidence="1" key="1">
    <citation type="journal article" date="2014" name="Int. J. Syst. Evol. Microbiol.">
        <title>Complete genome sequence of Corynebacterium casei LMG S-19264T (=DSM 44701T), isolated from a smear-ripened cheese.</title>
        <authorList>
            <consortium name="US DOE Joint Genome Institute (JGI-PGF)"/>
            <person name="Walter F."/>
            <person name="Albersmeier A."/>
            <person name="Kalinowski J."/>
            <person name="Ruckert C."/>
        </authorList>
    </citation>
    <scope>NUCLEOTIDE SEQUENCE</scope>
    <source>
        <strain evidence="1">KCTC 32422</strain>
    </source>
</reference>